<feature type="coiled-coil region" evidence="1">
    <location>
        <begin position="49"/>
        <end position="83"/>
    </location>
</feature>
<dbReference type="Pfam" id="PF13511">
    <property type="entry name" value="DUF4124"/>
    <property type="match status" value="1"/>
</dbReference>
<gene>
    <name evidence="4" type="ORF">EV674_11557</name>
</gene>
<evidence type="ECO:0000256" key="2">
    <source>
        <dbReference type="SAM" id="SignalP"/>
    </source>
</evidence>
<evidence type="ECO:0000256" key="1">
    <source>
        <dbReference type="SAM" id="Coils"/>
    </source>
</evidence>
<dbReference type="InterPro" id="IPR025392">
    <property type="entry name" value="DUF4124"/>
</dbReference>
<dbReference type="AlphaFoldDB" id="A0A4R2N7Q7"/>
<evidence type="ECO:0000313" key="5">
    <source>
        <dbReference type="Proteomes" id="UP000295182"/>
    </source>
</evidence>
<comment type="caution">
    <text evidence="4">The sequence shown here is derived from an EMBL/GenBank/DDBJ whole genome shotgun (WGS) entry which is preliminary data.</text>
</comment>
<evidence type="ECO:0000313" key="4">
    <source>
        <dbReference type="EMBL" id="TCP16918.1"/>
    </source>
</evidence>
<dbReference type="EMBL" id="SLXH01000015">
    <property type="protein sequence ID" value="TCP16918.1"/>
    <property type="molecule type" value="Genomic_DNA"/>
</dbReference>
<feature type="signal peptide" evidence="2">
    <location>
        <begin position="1"/>
        <end position="21"/>
    </location>
</feature>
<reference evidence="4 5" key="1">
    <citation type="submission" date="2019-03" db="EMBL/GenBank/DDBJ databases">
        <title>Genomic Encyclopedia of Type Strains, Phase IV (KMG-IV): sequencing the most valuable type-strain genomes for metagenomic binning, comparative biology and taxonomic classification.</title>
        <authorList>
            <person name="Goeker M."/>
        </authorList>
    </citation>
    <scope>NUCLEOTIDE SEQUENCE [LARGE SCALE GENOMIC DNA]</scope>
    <source>
        <strain evidence="4 5">DSM 1837</strain>
    </source>
</reference>
<keyword evidence="1" id="KW-0175">Coiled coil</keyword>
<feature type="chain" id="PRO_5020285396" evidence="2">
    <location>
        <begin position="22"/>
        <end position="191"/>
    </location>
</feature>
<proteinExistence type="predicted"/>
<keyword evidence="2" id="KW-0732">Signal</keyword>
<keyword evidence="5" id="KW-1185">Reference proteome</keyword>
<protein>
    <submittedName>
        <fullName evidence="4">Uncharacterized protein DUF4124</fullName>
    </submittedName>
</protein>
<dbReference type="Proteomes" id="UP000295182">
    <property type="component" value="Unassembled WGS sequence"/>
</dbReference>
<name>A0A4R2N7Q7_9BURK</name>
<sequence length="191" mass="21297">MRWMPFAALIAFAFFAMQASAQVHRCKDASGKLTYSDQPCASGQNGEIIERQKSREQILEERLQAAEANERKYRSQAAQQEVQMFEQQQRLSVMPPSRQPAAQDKAASRQCKEAQKELEFVSSIRTLSQNEKRMRTNAAITSVNAACGSNTQLMQEPPKVVVQPRSSGHPQMVTDQHGRSCSVFGSTATCN</sequence>
<accession>A0A4R2N7Q7</accession>
<feature type="domain" description="DUF4124" evidence="3">
    <location>
        <begin position="11"/>
        <end position="58"/>
    </location>
</feature>
<evidence type="ECO:0000259" key="3">
    <source>
        <dbReference type="Pfam" id="PF13511"/>
    </source>
</evidence>
<organism evidence="4 5">
    <name type="scientific">Simplicispira metamorpha</name>
    <dbReference type="NCBI Taxonomy" id="80881"/>
    <lineage>
        <taxon>Bacteria</taxon>
        <taxon>Pseudomonadati</taxon>
        <taxon>Pseudomonadota</taxon>
        <taxon>Betaproteobacteria</taxon>
        <taxon>Burkholderiales</taxon>
        <taxon>Comamonadaceae</taxon>
        <taxon>Simplicispira</taxon>
    </lineage>
</organism>
<dbReference type="RefSeq" id="WP_243647378.1">
    <property type="nucleotide sequence ID" value="NZ_SLXH01000015.1"/>
</dbReference>